<evidence type="ECO:0000313" key="2">
    <source>
        <dbReference type="Proteomes" id="UP001597024"/>
    </source>
</evidence>
<sequence length="255" mass="27884">MAVMMVTPVVVAVPAVTTDAQATSKDPVGALKERLVENRGVRLSKTLTATKNGEKATFWSTGAAEFERGGIEASDITHRSDFKNLTSPIRHITFTGRKYVQESGLPSGKHWRRYKDKGIRPLLDSDWIRLADPIMLKAVLDTTETNRPGGVYDGTHTILYQGTISLGELYRAAPGFPFGLERKPAGKDAKAKISWRLWLGEDQLVRRAWGSWSEPFSGGGGGKALVKSYVSDTRLTGWGARTDIEPPSADEVANP</sequence>
<keyword evidence="2" id="KW-1185">Reference proteome</keyword>
<dbReference type="EMBL" id="JBHTHX010000561">
    <property type="protein sequence ID" value="MFD0886272.1"/>
    <property type="molecule type" value="Genomic_DNA"/>
</dbReference>
<proteinExistence type="predicted"/>
<protein>
    <submittedName>
        <fullName evidence="1">Uncharacterized protein</fullName>
    </submittedName>
</protein>
<gene>
    <name evidence="1" type="ORF">ACFQ08_17135</name>
</gene>
<reference evidence="2" key="1">
    <citation type="journal article" date="2019" name="Int. J. Syst. Evol. Microbiol.">
        <title>The Global Catalogue of Microorganisms (GCM) 10K type strain sequencing project: providing services to taxonomists for standard genome sequencing and annotation.</title>
        <authorList>
            <consortium name="The Broad Institute Genomics Platform"/>
            <consortium name="The Broad Institute Genome Sequencing Center for Infectious Disease"/>
            <person name="Wu L."/>
            <person name="Ma J."/>
        </authorList>
    </citation>
    <scope>NUCLEOTIDE SEQUENCE [LARGE SCALE GENOMIC DNA]</scope>
    <source>
        <strain evidence="2">CCUG 62974</strain>
    </source>
</reference>
<dbReference type="Proteomes" id="UP001597024">
    <property type="component" value="Unassembled WGS sequence"/>
</dbReference>
<comment type="caution">
    <text evidence="1">The sequence shown here is derived from an EMBL/GenBank/DDBJ whole genome shotgun (WGS) entry which is preliminary data.</text>
</comment>
<name>A0ABW3DTC7_9ACTN</name>
<accession>A0ABW3DTC7</accession>
<evidence type="ECO:0000313" key="1">
    <source>
        <dbReference type="EMBL" id="MFD0886272.1"/>
    </source>
</evidence>
<organism evidence="1 2">
    <name type="scientific">Streptosporangium algeriense</name>
    <dbReference type="NCBI Taxonomy" id="1682748"/>
    <lineage>
        <taxon>Bacteria</taxon>
        <taxon>Bacillati</taxon>
        <taxon>Actinomycetota</taxon>
        <taxon>Actinomycetes</taxon>
        <taxon>Streptosporangiales</taxon>
        <taxon>Streptosporangiaceae</taxon>
        <taxon>Streptosporangium</taxon>
    </lineage>
</organism>